<protein>
    <submittedName>
        <fullName evidence="1">Uncharacterized protein</fullName>
    </submittedName>
</protein>
<proteinExistence type="predicted"/>
<name>A0ABR6XYX2_9FLAO</name>
<gene>
    <name evidence="1" type="ORF">H6H04_04835</name>
</gene>
<keyword evidence="2" id="KW-1185">Reference proteome</keyword>
<dbReference type="EMBL" id="JACOME010000001">
    <property type="protein sequence ID" value="MBC3845692.1"/>
    <property type="molecule type" value="Genomic_DNA"/>
</dbReference>
<evidence type="ECO:0000313" key="2">
    <source>
        <dbReference type="Proteomes" id="UP000607435"/>
    </source>
</evidence>
<comment type="caution">
    <text evidence="1">The sequence shown here is derived from an EMBL/GenBank/DDBJ whole genome shotgun (WGS) entry which is preliminary data.</text>
</comment>
<sequence>MNAQNNDYKTYHKTINKAKSFKNLDSTIFYFIKAFKVASPFARDLKSLAFTYYKKGDLNNSDKYFIKSIDSGYQFEDDENFKNLPYKVNYQNGFLFNYEKSKSPYASFIKTMATRNEKEMKKSRENFLKNIDVIQDETYEVLLQNEYYFQQVRLNILPKKGIEESEYNTIAKYLGSGNSYLMLDLLKNNKFPSRGLVSRFNNQSISMLLNHAVAGFINKDDAKEFIDFLWLEVEKGNLTPSEYAKTYDHYVSWYVDSESTYYGTTLYMPEGYDKMVYMNVLFPEKLNKLRNEIWLISIEEEASKTGFHLPLNYKK</sequence>
<organism evidence="1 2">
    <name type="scientific">Winogradskyella echinorum</name>
    <dbReference type="NCBI Taxonomy" id="538189"/>
    <lineage>
        <taxon>Bacteria</taxon>
        <taxon>Pseudomonadati</taxon>
        <taxon>Bacteroidota</taxon>
        <taxon>Flavobacteriia</taxon>
        <taxon>Flavobacteriales</taxon>
        <taxon>Flavobacteriaceae</taxon>
        <taxon>Winogradskyella</taxon>
    </lineage>
</organism>
<accession>A0ABR6XYX2</accession>
<dbReference type="Proteomes" id="UP000607435">
    <property type="component" value="Unassembled WGS sequence"/>
</dbReference>
<reference evidence="1 2" key="1">
    <citation type="submission" date="2020-08" db="EMBL/GenBank/DDBJ databases">
        <title>Winogradskyella ouciana sp. nov., isolated from the hadal seawater of the Mariana Trench.</title>
        <authorList>
            <person name="He X."/>
        </authorList>
    </citation>
    <scope>NUCLEOTIDE SEQUENCE [LARGE SCALE GENOMIC DNA]</scope>
    <source>
        <strain evidence="1 2">KCTC 22026</strain>
    </source>
</reference>
<evidence type="ECO:0000313" key="1">
    <source>
        <dbReference type="EMBL" id="MBC3845692.1"/>
    </source>
</evidence>
<dbReference type="RefSeq" id="WP_186844793.1">
    <property type="nucleotide sequence ID" value="NZ_JACOME010000001.1"/>
</dbReference>